<reference evidence="1" key="1">
    <citation type="journal article" date="2014" name="Front. Microbiol.">
        <title>High frequency of phylogenetically diverse reductive dehalogenase-homologous genes in deep subseafloor sedimentary metagenomes.</title>
        <authorList>
            <person name="Kawai M."/>
            <person name="Futagami T."/>
            <person name="Toyoda A."/>
            <person name="Takaki Y."/>
            <person name="Nishi S."/>
            <person name="Hori S."/>
            <person name="Arai W."/>
            <person name="Tsubouchi T."/>
            <person name="Morono Y."/>
            <person name="Uchiyama I."/>
            <person name="Ito T."/>
            <person name="Fujiyama A."/>
            <person name="Inagaki F."/>
            <person name="Takami H."/>
        </authorList>
    </citation>
    <scope>NUCLEOTIDE SEQUENCE</scope>
    <source>
        <strain evidence="1">Expedition CK06-06</strain>
    </source>
</reference>
<dbReference type="InterPro" id="IPR011990">
    <property type="entry name" value="TPR-like_helical_dom_sf"/>
</dbReference>
<accession>X0WDD1</accession>
<name>X0WDD1_9ZZZZ</name>
<proteinExistence type="predicted"/>
<gene>
    <name evidence="1" type="ORF">S01H1_69770</name>
</gene>
<protein>
    <submittedName>
        <fullName evidence="1">Uncharacterized protein</fullName>
    </submittedName>
</protein>
<sequence length="246" mass="26975">FFVAPWQTLVPAIALKDQGFLLNEAGYCLSALGRLSDAADPIRAALQASVRRGPGARVNAATSADLLAELHWTLGDIDNALESADQAVKLADGTTDMYQRWSARAFFGAALHQAGRTKEAGEQFQEGEKLLGVQEVPPRFMYSVCGYWYCALLLQHGRFNEVLRRAAQALEIAKRESWLLATALDRLSLGRAHLLLSIQPGGGDFSEARSDLDQGVAGLRDAGMLHHLPYGLLARGELYRHTKEWD</sequence>
<feature type="non-terminal residue" evidence="1">
    <location>
        <position position="246"/>
    </location>
</feature>
<dbReference type="EMBL" id="BARS01046342">
    <property type="protein sequence ID" value="GAG28949.1"/>
    <property type="molecule type" value="Genomic_DNA"/>
</dbReference>
<organism evidence="1">
    <name type="scientific">marine sediment metagenome</name>
    <dbReference type="NCBI Taxonomy" id="412755"/>
    <lineage>
        <taxon>unclassified sequences</taxon>
        <taxon>metagenomes</taxon>
        <taxon>ecological metagenomes</taxon>
    </lineage>
</organism>
<dbReference type="Gene3D" id="1.25.40.10">
    <property type="entry name" value="Tetratricopeptide repeat domain"/>
    <property type="match status" value="1"/>
</dbReference>
<feature type="non-terminal residue" evidence="1">
    <location>
        <position position="1"/>
    </location>
</feature>
<dbReference type="AlphaFoldDB" id="X0WDD1"/>
<dbReference type="SUPFAM" id="SSF48452">
    <property type="entry name" value="TPR-like"/>
    <property type="match status" value="1"/>
</dbReference>
<comment type="caution">
    <text evidence="1">The sequence shown here is derived from an EMBL/GenBank/DDBJ whole genome shotgun (WGS) entry which is preliminary data.</text>
</comment>
<evidence type="ECO:0000313" key="1">
    <source>
        <dbReference type="EMBL" id="GAG28949.1"/>
    </source>
</evidence>